<sequence length="446" mass="49683">MSDLTSQEVIIQGGGISGLSVAWFLHQKGIPFKLFEKQAETGGAITSKIAHGSVLDFGPNSLRDRNGQIRKLAKQLELSDDLIQISEAFKTRFIVRDRALEALSPSLSSLISTKILSPKGKLRLLKEPFIGERSGGDESIGDFLERRIGKEAVDYLVDPVFSGIYAGNIYRMSKKSVLPKLAEYEQDYGSIAWGAIRSKKQRKAVKPMVLSFKEGIQQLTDAITERISDHIIYDEVKALEKTESGYRVVTEEDEYTSKNIISCIPAYSLGHMLTGFEPELSAELVDIDYAPMLSTQVLFKASDINTKPEGFGFLVPRKERIRLLGAIWKSSIFPELTADGYFHATLMTGGAHDRGILTEPAEEVEEEILKEFRELMGTDASPAFIKSHLWKKAIPQFNVGYEQKKQKLQQFESENPGLHLGGNYRWGVSVPDCIQGAEELVEEVTA</sequence>
<dbReference type="PANTHER" id="PTHR42923:SF3">
    <property type="entry name" value="PROTOPORPHYRINOGEN OXIDASE"/>
    <property type="match status" value="1"/>
</dbReference>
<dbReference type="GO" id="GO:0004729">
    <property type="term" value="F:oxygen-dependent protoporphyrinogen oxidase activity"/>
    <property type="evidence" value="ECO:0007669"/>
    <property type="project" value="UniProtKB-UniRule"/>
</dbReference>
<name>A0A9X2L1X4_9BACT</name>
<dbReference type="PANTHER" id="PTHR42923">
    <property type="entry name" value="PROTOPORPHYRINOGEN OXIDASE"/>
    <property type="match status" value="1"/>
</dbReference>
<dbReference type="Proteomes" id="UP001139125">
    <property type="component" value="Unassembled WGS sequence"/>
</dbReference>
<dbReference type="Gene3D" id="1.10.3110.10">
    <property type="entry name" value="protoporphyrinogen ix oxidase, domain 3"/>
    <property type="match status" value="1"/>
</dbReference>
<dbReference type="RefSeq" id="WP_255133028.1">
    <property type="nucleotide sequence ID" value="NZ_JANDBC010000001.1"/>
</dbReference>
<accession>A0A9X2L1X4</accession>
<evidence type="ECO:0000313" key="9">
    <source>
        <dbReference type="Proteomes" id="UP001139125"/>
    </source>
</evidence>
<dbReference type="InterPro" id="IPR036188">
    <property type="entry name" value="FAD/NAD-bd_sf"/>
</dbReference>
<organism evidence="8 9">
    <name type="scientific">Gracilimonas sediminicola</name>
    <dbReference type="NCBI Taxonomy" id="2952158"/>
    <lineage>
        <taxon>Bacteria</taxon>
        <taxon>Pseudomonadati</taxon>
        <taxon>Balneolota</taxon>
        <taxon>Balneolia</taxon>
        <taxon>Balneolales</taxon>
        <taxon>Balneolaceae</taxon>
        <taxon>Gracilimonas</taxon>
    </lineage>
</organism>
<dbReference type="SUPFAM" id="SSF54373">
    <property type="entry name" value="FAD-linked reductases, C-terminal domain"/>
    <property type="match status" value="1"/>
</dbReference>
<evidence type="ECO:0000256" key="4">
    <source>
        <dbReference type="ARBA" id="ARBA00023002"/>
    </source>
</evidence>
<keyword evidence="3 6" id="KW-0274">FAD</keyword>
<proteinExistence type="inferred from homology"/>
<comment type="caution">
    <text evidence="8">The sequence shown here is derived from an EMBL/GenBank/DDBJ whole genome shotgun (WGS) entry which is preliminary data.</text>
</comment>
<comment type="subcellular location">
    <subcellularLocation>
        <location evidence="6">Cytoplasm</location>
    </subcellularLocation>
</comment>
<dbReference type="GO" id="GO:0005737">
    <property type="term" value="C:cytoplasm"/>
    <property type="evidence" value="ECO:0007669"/>
    <property type="project" value="UniProtKB-SubCell"/>
</dbReference>
<comment type="cofactor">
    <cofactor evidence="1 6">
        <name>FAD</name>
        <dbReference type="ChEBI" id="CHEBI:57692"/>
    </cofactor>
</comment>
<protein>
    <recommendedName>
        <fullName evidence="6">Coproporphyrinogen III oxidase</fullName>
        <ecNumber evidence="6">1.3.3.15</ecNumber>
    </recommendedName>
</protein>
<dbReference type="NCBIfam" id="TIGR00562">
    <property type="entry name" value="proto_IX_ox"/>
    <property type="match status" value="1"/>
</dbReference>
<evidence type="ECO:0000256" key="2">
    <source>
        <dbReference type="ARBA" id="ARBA00022630"/>
    </source>
</evidence>
<dbReference type="EC" id="1.3.3.15" evidence="6"/>
<feature type="domain" description="Amine oxidase" evidence="7">
    <location>
        <begin position="16"/>
        <end position="439"/>
    </location>
</feature>
<dbReference type="Pfam" id="PF01593">
    <property type="entry name" value="Amino_oxidase"/>
    <property type="match status" value="1"/>
</dbReference>
<dbReference type="EMBL" id="JANDBC010000001">
    <property type="protein sequence ID" value="MCP9290709.1"/>
    <property type="molecule type" value="Genomic_DNA"/>
</dbReference>
<dbReference type="GO" id="GO:0006783">
    <property type="term" value="P:heme biosynthetic process"/>
    <property type="evidence" value="ECO:0007669"/>
    <property type="project" value="UniProtKB-UniRule"/>
</dbReference>
<keyword evidence="2 6" id="KW-0285">Flavoprotein</keyword>
<gene>
    <name evidence="8" type="primary">hemG</name>
    <name evidence="8" type="ORF">NM125_03810</name>
</gene>
<evidence type="ECO:0000256" key="6">
    <source>
        <dbReference type="RuleBase" id="RU364052"/>
    </source>
</evidence>
<evidence type="ECO:0000259" key="7">
    <source>
        <dbReference type="Pfam" id="PF01593"/>
    </source>
</evidence>
<keyword evidence="6" id="KW-0963">Cytoplasm</keyword>
<evidence type="ECO:0000313" key="8">
    <source>
        <dbReference type="EMBL" id="MCP9290709.1"/>
    </source>
</evidence>
<dbReference type="InterPro" id="IPR004572">
    <property type="entry name" value="Protoporphyrinogen_oxidase"/>
</dbReference>
<comment type="similarity">
    <text evidence="6">Belongs to the protoporphyrinogen/coproporphyrinogen oxidase family. Coproporphyrinogen III oxidase subfamily.</text>
</comment>
<evidence type="ECO:0000256" key="1">
    <source>
        <dbReference type="ARBA" id="ARBA00001974"/>
    </source>
</evidence>
<keyword evidence="4 6" id="KW-0560">Oxidoreductase</keyword>
<keyword evidence="5 6" id="KW-0350">Heme biosynthesis</keyword>
<evidence type="ECO:0000256" key="3">
    <source>
        <dbReference type="ARBA" id="ARBA00022827"/>
    </source>
</evidence>
<dbReference type="InterPro" id="IPR002937">
    <property type="entry name" value="Amino_oxidase"/>
</dbReference>
<dbReference type="InterPro" id="IPR050464">
    <property type="entry name" value="Zeta_carotene_desat/Oxidored"/>
</dbReference>
<dbReference type="SUPFAM" id="SSF51905">
    <property type="entry name" value="FAD/NAD(P)-binding domain"/>
    <property type="match status" value="1"/>
</dbReference>
<keyword evidence="9" id="KW-1185">Reference proteome</keyword>
<evidence type="ECO:0000256" key="5">
    <source>
        <dbReference type="ARBA" id="ARBA00023133"/>
    </source>
</evidence>
<dbReference type="Gene3D" id="3.50.50.60">
    <property type="entry name" value="FAD/NAD(P)-binding domain"/>
    <property type="match status" value="1"/>
</dbReference>
<dbReference type="AlphaFoldDB" id="A0A9X2L1X4"/>
<comment type="pathway">
    <text evidence="6">Porphyrin-containing compound metabolism; protoheme biosynthesis.</text>
</comment>
<comment type="catalytic activity">
    <reaction evidence="6">
        <text>coproporphyrinogen III + 3 O2 = coproporphyrin III + 3 H2O2</text>
        <dbReference type="Rhea" id="RHEA:43436"/>
        <dbReference type="ChEBI" id="CHEBI:15379"/>
        <dbReference type="ChEBI" id="CHEBI:16240"/>
        <dbReference type="ChEBI" id="CHEBI:57309"/>
        <dbReference type="ChEBI" id="CHEBI:131725"/>
        <dbReference type="EC" id="1.3.3.15"/>
    </reaction>
</comment>
<dbReference type="Gene3D" id="3.90.660.20">
    <property type="entry name" value="Protoporphyrinogen oxidase, mitochondrial, domain 2"/>
    <property type="match status" value="1"/>
</dbReference>
<reference evidence="8" key="1">
    <citation type="submission" date="2022-06" db="EMBL/GenBank/DDBJ databases">
        <title>Gracilimonas sp. CAU 1638 isolated from sea sediment.</title>
        <authorList>
            <person name="Kim W."/>
        </authorList>
    </citation>
    <scope>NUCLEOTIDE SEQUENCE</scope>
    <source>
        <strain evidence="8">CAU 1638</strain>
    </source>
</reference>
<comment type="function">
    <text evidence="6">Involved in coproporphyrin-dependent heme b biosynthesis. Catalyzes the oxidation of coproporphyrinogen III to coproporphyrin III.</text>
</comment>